<dbReference type="Proteomes" id="UP000186904">
    <property type="component" value="Unassembled WGS sequence"/>
</dbReference>
<evidence type="ECO:0000313" key="1">
    <source>
        <dbReference type="EMBL" id="SES09303.1"/>
    </source>
</evidence>
<evidence type="ECO:0000313" key="3">
    <source>
        <dbReference type="Proteomes" id="UP000186599"/>
    </source>
</evidence>
<reference evidence="3 4" key="1">
    <citation type="submission" date="2016-10" db="EMBL/GenBank/DDBJ databases">
        <authorList>
            <person name="de Groot N.N."/>
        </authorList>
    </citation>
    <scope>NUCLEOTIDE SEQUENCE [LARGE SCALE GENOMIC DNA]</scope>
    <source>
        <strain evidence="2 3">CGMCC 1.9095</strain>
        <strain evidence="1 4">DSM 22558</strain>
    </source>
</reference>
<evidence type="ECO:0000313" key="4">
    <source>
        <dbReference type="Proteomes" id="UP000186904"/>
    </source>
</evidence>
<dbReference type="OrthoDB" id="6878663at2"/>
<name>A0A1I4N0I3_9GAMM</name>
<dbReference type="RefSeq" id="WP_074779815.1">
    <property type="nucleotide sequence ID" value="NZ_FOGN01000004.1"/>
</dbReference>
<proteinExistence type="predicted"/>
<dbReference type="EMBL" id="FOGN01000004">
    <property type="protein sequence ID" value="SES09303.1"/>
    <property type="molecule type" value="Genomic_DNA"/>
</dbReference>
<dbReference type="Proteomes" id="UP000186599">
    <property type="component" value="Unassembled WGS sequence"/>
</dbReference>
<protein>
    <submittedName>
        <fullName evidence="2">Uncharacterized protein</fullName>
    </submittedName>
</protein>
<evidence type="ECO:0000313" key="2">
    <source>
        <dbReference type="EMBL" id="SFM08827.1"/>
    </source>
</evidence>
<dbReference type="AlphaFoldDB" id="A0A1I4N0I3"/>
<dbReference type="EMBL" id="FOUA01000004">
    <property type="protein sequence ID" value="SFM08827.1"/>
    <property type="molecule type" value="Genomic_DNA"/>
</dbReference>
<gene>
    <name evidence="2" type="ORF">SAMN04487855_2243</name>
    <name evidence="1" type="ORF">SAMN05216589_2244</name>
</gene>
<accession>A0A1I4N0I3</accession>
<sequence length="148" mass="16662">MITWVIVGLVAAILISNLAKLLPRGRERHLHRLREQARRCGFAVEWLREAQRVNQLEGCIAYRMPLERAPLDREFSCRRDADGNWSWLNGSAATPGCLEVLDQLPPQVRGIDRQSLSVVVYWREPDDAAVLNQLVAALAPLKAEARAA</sequence>
<dbReference type="STRING" id="653930.SAMN05216589_2244"/>
<keyword evidence="3" id="KW-1185">Reference proteome</keyword>
<organism evidence="2 3">
    <name type="scientific">Halopseudomonas bauzanensis</name>
    <dbReference type="NCBI Taxonomy" id="653930"/>
    <lineage>
        <taxon>Bacteria</taxon>
        <taxon>Pseudomonadati</taxon>
        <taxon>Pseudomonadota</taxon>
        <taxon>Gammaproteobacteria</taxon>
        <taxon>Pseudomonadales</taxon>
        <taxon>Pseudomonadaceae</taxon>
        <taxon>Halopseudomonas</taxon>
    </lineage>
</organism>